<dbReference type="RefSeq" id="WP_076205225.1">
    <property type="nucleotide sequence ID" value="NZ_CP019236.1"/>
</dbReference>
<gene>
    <name evidence="1" type="ORF">RD110_18160</name>
</gene>
<reference evidence="1 2" key="1">
    <citation type="submission" date="2017-01" db="EMBL/GenBank/DDBJ databases">
        <authorList>
            <person name="Mah S.A."/>
            <person name="Swanson W.J."/>
            <person name="Moy G.W."/>
            <person name="Vacquier V.D."/>
        </authorList>
    </citation>
    <scope>NUCLEOTIDE SEQUENCE [LARGE SCALE GENOMIC DNA]</scope>
    <source>
        <strain evidence="1 2">DCY110</strain>
    </source>
</reference>
<evidence type="ECO:0000313" key="2">
    <source>
        <dbReference type="Proteomes" id="UP000186609"/>
    </source>
</evidence>
<organism evidence="1 2">
    <name type="scientific">Rhodoferax koreensis</name>
    <dbReference type="NCBI Taxonomy" id="1842727"/>
    <lineage>
        <taxon>Bacteria</taxon>
        <taxon>Pseudomonadati</taxon>
        <taxon>Pseudomonadota</taxon>
        <taxon>Betaproteobacteria</taxon>
        <taxon>Burkholderiales</taxon>
        <taxon>Comamonadaceae</taxon>
        <taxon>Rhodoferax</taxon>
    </lineage>
</organism>
<sequence length="68" mass="7447">MTNPWTKKNPMMSLWLSAANRAAGASRGQVAAQMKKSAAKANRQAVSEITNAWLSMFSPPATGRKKRR</sequence>
<proteinExistence type="predicted"/>
<accession>A0A1P8K4C8</accession>
<dbReference type="OrthoDB" id="8913592at2"/>
<protein>
    <submittedName>
        <fullName evidence="1">Uncharacterized protein</fullName>
    </submittedName>
</protein>
<dbReference type="AlphaFoldDB" id="A0A1P8K4C8"/>
<name>A0A1P8K4C8_9BURK</name>
<dbReference type="STRING" id="1842727.RD110_18160"/>
<evidence type="ECO:0000313" key="1">
    <source>
        <dbReference type="EMBL" id="APW40781.1"/>
    </source>
</evidence>
<dbReference type="Proteomes" id="UP000186609">
    <property type="component" value="Chromosome"/>
</dbReference>
<dbReference type="EMBL" id="CP019236">
    <property type="protein sequence ID" value="APW40781.1"/>
    <property type="molecule type" value="Genomic_DNA"/>
</dbReference>
<dbReference type="KEGG" id="rhy:RD110_18160"/>
<keyword evidence="2" id="KW-1185">Reference proteome</keyword>